<dbReference type="EMBL" id="ACJM01000006">
    <property type="protein sequence ID" value="EEG77722.1"/>
    <property type="molecule type" value="Genomic_DNA"/>
</dbReference>
<gene>
    <name evidence="1" type="ORF">DealDRAFT_1442</name>
</gene>
<dbReference type="RefSeq" id="WP_008516187.1">
    <property type="nucleotide sequence ID" value="NZ_ACJM01000006.1"/>
</dbReference>
<proteinExistence type="predicted"/>
<organism evidence="1 2">
    <name type="scientific">Dethiobacter alkaliphilus AHT 1</name>
    <dbReference type="NCBI Taxonomy" id="555088"/>
    <lineage>
        <taxon>Bacteria</taxon>
        <taxon>Bacillati</taxon>
        <taxon>Bacillota</taxon>
        <taxon>Dethiobacteria</taxon>
        <taxon>Dethiobacterales</taxon>
        <taxon>Dethiobacteraceae</taxon>
        <taxon>Dethiobacter</taxon>
    </lineage>
</organism>
<accession>C0GG33</accession>
<keyword evidence="2" id="KW-1185">Reference proteome</keyword>
<reference evidence="1 2" key="1">
    <citation type="submission" date="2009-02" db="EMBL/GenBank/DDBJ databases">
        <title>Sequencing of the draft genome and assembly of Dethiobacter alkaliphilus AHT 1.</title>
        <authorList>
            <consortium name="US DOE Joint Genome Institute (JGI-PGF)"/>
            <person name="Lucas S."/>
            <person name="Copeland A."/>
            <person name="Lapidus A."/>
            <person name="Glavina del Rio T."/>
            <person name="Dalin E."/>
            <person name="Tice H."/>
            <person name="Bruce D."/>
            <person name="Goodwin L."/>
            <person name="Pitluck S."/>
            <person name="Larimer F."/>
            <person name="Land M.L."/>
            <person name="Hauser L."/>
            <person name="Muyzer G."/>
        </authorList>
    </citation>
    <scope>NUCLEOTIDE SEQUENCE [LARGE SCALE GENOMIC DNA]</scope>
    <source>
        <strain evidence="1 2">AHT 1</strain>
    </source>
</reference>
<evidence type="ECO:0000313" key="2">
    <source>
        <dbReference type="Proteomes" id="UP000006443"/>
    </source>
</evidence>
<comment type="caution">
    <text evidence="1">The sequence shown here is derived from an EMBL/GenBank/DDBJ whole genome shotgun (WGS) entry which is preliminary data.</text>
</comment>
<dbReference type="Proteomes" id="UP000006443">
    <property type="component" value="Unassembled WGS sequence"/>
</dbReference>
<sequence>MKNLNKKVLLAVIAVAVVLAGATGFYLLGDGAAVGSAGGTGNDNDQASEVVQTGNSGFPVSELDSRVYSVVEDFLQAQVENDQHAVLSLLSTEHRAEWRDDSFLVSERAFETFDEVRLDDLKMGVIDFQRVDGTDLAAVYLNYSIQFIRDNEVVTQADVVEEVGLSLEGEDNWVIDRNMRSVASAK</sequence>
<dbReference type="AlphaFoldDB" id="C0GG33"/>
<evidence type="ECO:0000313" key="1">
    <source>
        <dbReference type="EMBL" id="EEG77722.1"/>
    </source>
</evidence>
<name>C0GG33_DETAL</name>
<protein>
    <submittedName>
        <fullName evidence="1">Uncharacterized protein</fullName>
    </submittedName>
</protein>